<dbReference type="Gene3D" id="3.40.30.10">
    <property type="entry name" value="Glutaredoxin"/>
    <property type="match status" value="1"/>
</dbReference>
<accession>A0A9D7LL18</accession>
<dbReference type="AlphaFoldDB" id="A0A9D7LL18"/>
<evidence type="ECO:0000256" key="1">
    <source>
        <dbReference type="SAM" id="Phobius"/>
    </source>
</evidence>
<dbReference type="CDD" id="cd02947">
    <property type="entry name" value="TRX_family"/>
    <property type="match status" value="1"/>
</dbReference>
<dbReference type="SUPFAM" id="SSF52833">
    <property type="entry name" value="Thioredoxin-like"/>
    <property type="match status" value="1"/>
</dbReference>
<name>A0A9D7LL18_9RHOO</name>
<feature type="transmembrane region" description="Helical" evidence="1">
    <location>
        <begin position="185"/>
        <end position="208"/>
    </location>
</feature>
<feature type="transmembrane region" description="Helical" evidence="1">
    <location>
        <begin position="413"/>
        <end position="433"/>
    </location>
</feature>
<sequence length="441" mass="47646">MSQGESPFRRSVSPAAPGIAGRGLRRLLALFLLWAAGLTWTGPALAESASWIEQGSDGEARVHLYFFWSETCPHCLEAHPFVAAIPVERPWVKLHALEVSRNRDNARRFEAMAEGVGEPIEGVPTLFFCGRMEVGWQDAATTGAALLAALDACRAGGNVQMQKVVAPIALPFFGALDPATLSLPLFTVILAGLDAFNPCAFFVLLFLLSLLAHQRDRRRMLLVGGIFVATSGLMYFAFMAAWLNVFQLLGALGGITLAAGLLAVFVGVINIKDFFAFEKGITLSIPEAAKPGIYRRARAILQSGNSPAMLGATVFLAIVANFYELLCTAGFPMVYTRILTLTVASPGARYAWLALYNAIYIVPLLLIVLAFVGTLSAHKLSEREGRLLKLMSGVMMFQLGLVLTFFPAWLNDLWVTAGLLVGALASTGIAWQLTREGAIHE</sequence>
<keyword evidence="1" id="KW-1133">Transmembrane helix</keyword>
<protein>
    <submittedName>
        <fullName evidence="2">Thioredoxin family protein</fullName>
    </submittedName>
</protein>
<feature type="transmembrane region" description="Helical" evidence="1">
    <location>
        <begin position="351"/>
        <end position="375"/>
    </location>
</feature>
<feature type="transmembrane region" description="Helical" evidence="1">
    <location>
        <begin position="387"/>
        <end position="407"/>
    </location>
</feature>
<keyword evidence="1" id="KW-0472">Membrane</keyword>
<keyword evidence="1" id="KW-0812">Transmembrane</keyword>
<evidence type="ECO:0000313" key="3">
    <source>
        <dbReference type="Proteomes" id="UP000808146"/>
    </source>
</evidence>
<reference evidence="2" key="1">
    <citation type="submission" date="2020-10" db="EMBL/GenBank/DDBJ databases">
        <title>Connecting structure to function with the recovery of over 1000 high-quality activated sludge metagenome-assembled genomes encoding full-length rRNA genes using long-read sequencing.</title>
        <authorList>
            <person name="Singleton C.M."/>
            <person name="Petriglieri F."/>
            <person name="Kristensen J.M."/>
            <person name="Kirkegaard R.H."/>
            <person name="Michaelsen T.Y."/>
            <person name="Andersen M.H."/>
            <person name="Karst S.M."/>
            <person name="Dueholm M.S."/>
            <person name="Nielsen P.H."/>
            <person name="Albertsen M."/>
        </authorList>
    </citation>
    <scope>NUCLEOTIDE SEQUENCE</scope>
    <source>
        <strain evidence="2">OdNE_18-Q3-R46-58_BAT3C.305</strain>
    </source>
</reference>
<dbReference type="InterPro" id="IPR036249">
    <property type="entry name" value="Thioredoxin-like_sf"/>
</dbReference>
<evidence type="ECO:0000313" key="2">
    <source>
        <dbReference type="EMBL" id="MBK8889029.1"/>
    </source>
</evidence>
<comment type="caution">
    <text evidence="2">The sequence shown here is derived from an EMBL/GenBank/DDBJ whole genome shotgun (WGS) entry which is preliminary data.</text>
</comment>
<proteinExistence type="predicted"/>
<organism evidence="2 3">
    <name type="scientific">Candidatus Dechloromonas phosphorivorans</name>
    <dbReference type="NCBI Taxonomy" id="2899244"/>
    <lineage>
        <taxon>Bacteria</taxon>
        <taxon>Pseudomonadati</taxon>
        <taxon>Pseudomonadota</taxon>
        <taxon>Betaproteobacteria</taxon>
        <taxon>Rhodocyclales</taxon>
        <taxon>Azonexaceae</taxon>
        <taxon>Dechloromonas</taxon>
    </lineage>
</organism>
<feature type="transmembrane region" description="Helical" evidence="1">
    <location>
        <begin position="248"/>
        <end position="269"/>
    </location>
</feature>
<gene>
    <name evidence="2" type="ORF">IPN75_00945</name>
</gene>
<dbReference type="EMBL" id="JADKBR010000001">
    <property type="protein sequence ID" value="MBK8889029.1"/>
    <property type="molecule type" value="Genomic_DNA"/>
</dbReference>
<dbReference type="Proteomes" id="UP000808146">
    <property type="component" value="Unassembled WGS sequence"/>
</dbReference>
<feature type="transmembrane region" description="Helical" evidence="1">
    <location>
        <begin position="308"/>
        <end position="331"/>
    </location>
</feature>
<feature type="transmembrane region" description="Helical" evidence="1">
    <location>
        <begin position="220"/>
        <end position="242"/>
    </location>
</feature>